<feature type="binding site" evidence="12">
    <location>
        <position position="350"/>
    </location>
    <ligand>
        <name>Mg(2+)</name>
        <dbReference type="ChEBI" id="CHEBI:18420"/>
    </ligand>
</feature>
<feature type="binding site" evidence="13">
    <location>
        <position position="135"/>
    </location>
    <ligand>
        <name>NADP(+)</name>
        <dbReference type="ChEBI" id="CHEBI:58349"/>
    </ligand>
</feature>
<sequence length="741" mass="79771">MPTRSKIIYTFTDEAPALATYSLLPIVEAFTASADIAVETRDISLAGRILASFPEQLGDKAVADHLAELGDLAVTPEANIIKLPNISASVPQLQAAIKELQAQGFALPDYPETVTSDADKLAKSRYDKIKGSAVNPVLREGNSDRRAPLSVKNYARKHPHKMGAWAADSKSHVAHMSTGDFYGSEKAALIDAADAVKIELIAQDGTTTVLKEKTTVQAGEILDCAVMSKNALRSFIAAEIEDAKAKGVLLSVHLKATMMKVSDPIMFGQIVAEFYKDALAKHADVLAQIGFNLNNGIGDLYARIKALPAEQQAAIEADIQAVYAVRPSLAMVNSDKGITNLHVPSDVIVDASMPAMIRDSGKMWGTDGQLHDTKAVIPDRCYATIYQAVIEDCKANGAFDPTTMGSVPNVGLMAKKAEEYGSHDKTFQIKANGVVRVTDSKGTLLLEQSVEAGDIFRMCQTKDAPIQDWVKLAVNRARASSTPAIFWLDPMRAHDGVVIEKVQAYLKDHDTAGLDIQIMAPVDAMKFTLDRTREGKDTISVTGNVLRDYLTDLFPIMELGTSAKMLSIVPLMNGGGLFETGAGGSAPKHVQQLLEENFLRWDSLGEFLALAASLEHLGVTYNNPKALVLAKTLDQATGQFLDNNKSPSRKVGNIDNRGSHFYLALYWAQALAAQTEDAALQAQFTTLAKTLTENEATIVAELNAVQGKPVDIGGYYHADAELISKAMRPSATFNAAVAALV</sequence>
<evidence type="ECO:0000256" key="7">
    <source>
        <dbReference type="ARBA" id="ARBA00023554"/>
    </source>
</evidence>
<evidence type="ECO:0000256" key="2">
    <source>
        <dbReference type="ARBA" id="ARBA00022532"/>
    </source>
</evidence>
<evidence type="ECO:0000313" key="14">
    <source>
        <dbReference type="EMBL" id="VVO50780.1"/>
    </source>
</evidence>
<evidence type="ECO:0000256" key="10">
    <source>
        <dbReference type="PIRSR" id="PIRSR009407-1"/>
    </source>
</evidence>
<evidence type="ECO:0000256" key="13">
    <source>
        <dbReference type="PIRSR" id="PIRSR009407-4"/>
    </source>
</evidence>
<keyword evidence="1 9" id="KW-0329">Glyoxylate bypass</keyword>
<dbReference type="PANTHER" id="PTHR36999">
    <property type="entry name" value="ISOCITRATE DEHYDROGENASE [NADP]"/>
    <property type="match status" value="1"/>
</dbReference>
<dbReference type="SUPFAM" id="SSF53659">
    <property type="entry name" value="Isocitrate/Isopropylmalate dehydrogenase-like"/>
    <property type="match status" value="1"/>
</dbReference>
<feature type="binding site" evidence="13">
    <location>
        <begin position="584"/>
        <end position="585"/>
    </location>
    <ligand>
        <name>NADP(+)</name>
        <dbReference type="ChEBI" id="CHEBI:58349"/>
    </ligand>
</feature>
<evidence type="ECO:0000256" key="8">
    <source>
        <dbReference type="ARBA" id="ARBA00046318"/>
    </source>
</evidence>
<feature type="binding site" evidence="12">
    <location>
        <position position="548"/>
    </location>
    <ligand>
        <name>Mg(2+)</name>
        <dbReference type="ChEBI" id="CHEBI:18420"/>
    </ligand>
</feature>
<feature type="binding site" evidence="11">
    <location>
        <begin position="132"/>
        <end position="139"/>
    </location>
    <ligand>
        <name>substrate</name>
    </ligand>
</feature>
<dbReference type="AlphaFoldDB" id="A0A5E7GGR8"/>
<comment type="similarity">
    <text evidence="8 9">Belongs to the monomeric-type IDH family.</text>
</comment>
<comment type="catalytic activity">
    <reaction evidence="7 9">
        <text>D-threo-isocitrate + NADP(+) = 2-oxoglutarate + CO2 + NADPH</text>
        <dbReference type="Rhea" id="RHEA:19629"/>
        <dbReference type="ChEBI" id="CHEBI:15562"/>
        <dbReference type="ChEBI" id="CHEBI:16526"/>
        <dbReference type="ChEBI" id="CHEBI:16810"/>
        <dbReference type="ChEBI" id="CHEBI:57783"/>
        <dbReference type="ChEBI" id="CHEBI:58349"/>
        <dbReference type="EC" id="1.1.1.42"/>
    </reaction>
</comment>
<dbReference type="RefSeq" id="WP_007946434.1">
    <property type="nucleotide sequence ID" value="NZ_CABVIH010000001.1"/>
</dbReference>
<feature type="site" description="Critical for catalysis" evidence="10">
    <location>
        <position position="420"/>
    </location>
</feature>
<feature type="binding site" evidence="13">
    <location>
        <position position="649"/>
    </location>
    <ligand>
        <name>NADP(+)</name>
        <dbReference type="ChEBI" id="CHEBI:58349"/>
    </ligand>
</feature>
<keyword evidence="6 9" id="KW-0560">Oxidoreductase</keyword>
<dbReference type="PIRSF" id="PIRSF009407">
    <property type="entry name" value="IDH_monmr"/>
    <property type="match status" value="1"/>
</dbReference>
<feature type="binding site" evidence="13">
    <location>
        <position position="589"/>
    </location>
    <ligand>
        <name>NADP(+)</name>
        <dbReference type="ChEBI" id="CHEBI:58349"/>
    </ligand>
</feature>
<feature type="site" description="Critical for catalysis" evidence="10">
    <location>
        <position position="255"/>
    </location>
</feature>
<dbReference type="EMBL" id="CABVIH010000001">
    <property type="protein sequence ID" value="VVO50780.1"/>
    <property type="molecule type" value="Genomic_DNA"/>
</dbReference>
<organism evidence="14 15">
    <name type="scientific">Pseudomonas fluorescens</name>
    <dbReference type="NCBI Taxonomy" id="294"/>
    <lineage>
        <taxon>Bacteria</taxon>
        <taxon>Pseudomonadati</taxon>
        <taxon>Pseudomonadota</taxon>
        <taxon>Gammaproteobacteria</taxon>
        <taxon>Pseudomonadales</taxon>
        <taxon>Pseudomonadaceae</taxon>
        <taxon>Pseudomonas</taxon>
    </lineage>
</organism>
<feature type="binding site" evidence="11">
    <location>
        <position position="547"/>
    </location>
    <ligand>
        <name>D-threo-isocitrate</name>
        <dbReference type="ChEBI" id="CHEBI:15562"/>
    </ligand>
</feature>
<dbReference type="OrthoDB" id="9807643at2"/>
<comment type="cofactor">
    <cofactor evidence="12">
        <name>Mg(2+)</name>
        <dbReference type="ChEBI" id="CHEBI:18420"/>
    </cofactor>
    <cofactor evidence="12">
        <name>Mn(2+)</name>
        <dbReference type="ChEBI" id="CHEBI:29035"/>
    </cofactor>
    <text evidence="12">Binds 1 Mg(2+) or Mn(2+) ion per subunit.</text>
</comment>
<keyword evidence="5 9" id="KW-0521">NADP</keyword>
<feature type="binding site" evidence="12">
    <location>
        <position position="552"/>
    </location>
    <ligand>
        <name>Mg(2+)</name>
        <dbReference type="ChEBI" id="CHEBI:18420"/>
    </ligand>
</feature>
<evidence type="ECO:0000256" key="4">
    <source>
        <dbReference type="ARBA" id="ARBA00022842"/>
    </source>
</evidence>
<feature type="binding site" evidence="11">
    <location>
        <position position="145"/>
    </location>
    <ligand>
        <name>D-threo-isocitrate</name>
        <dbReference type="ChEBI" id="CHEBI:15562"/>
    </ligand>
</feature>
<evidence type="ECO:0000256" key="6">
    <source>
        <dbReference type="ARBA" id="ARBA00023002"/>
    </source>
</evidence>
<dbReference type="PANTHER" id="PTHR36999:SF1">
    <property type="entry name" value="ISOCITRATE DEHYDROGENASE (NADP(+))"/>
    <property type="match status" value="1"/>
</dbReference>
<dbReference type="Gene3D" id="3.40.718.10">
    <property type="entry name" value="Isopropylmalate Dehydrogenase"/>
    <property type="match status" value="2"/>
</dbReference>
<protein>
    <recommendedName>
        <fullName evidence="9">Isocitrate dehydrogenase [NADP]</fullName>
        <ecNumber evidence="9">1.1.1.42</ecNumber>
    </recommendedName>
    <alternativeName>
        <fullName evidence="9">Oxalosuccinate decarboxylase</fullName>
    </alternativeName>
</protein>
<accession>A0A5E7GGR8</accession>
<dbReference type="GO" id="GO:0006099">
    <property type="term" value="P:tricarboxylic acid cycle"/>
    <property type="evidence" value="ECO:0007669"/>
    <property type="project" value="UniProtKB-KW"/>
</dbReference>
<evidence type="ECO:0000256" key="3">
    <source>
        <dbReference type="ARBA" id="ARBA00022723"/>
    </source>
</evidence>
<dbReference type="NCBIfam" id="TIGR00178">
    <property type="entry name" value="monomer_idh"/>
    <property type="match status" value="1"/>
</dbReference>
<name>A0A5E7GGR8_PSEFL</name>
<dbReference type="Proteomes" id="UP000375525">
    <property type="component" value="Unassembled WGS sequence"/>
</dbReference>
<keyword evidence="4 12" id="KW-0460">Magnesium</keyword>
<keyword evidence="2 9" id="KW-0816">Tricarboxylic acid cycle</keyword>
<dbReference type="GO" id="GO:0004450">
    <property type="term" value="F:isocitrate dehydrogenase (NADP+) activity"/>
    <property type="evidence" value="ECO:0007669"/>
    <property type="project" value="UniProtKB-EC"/>
</dbReference>
<evidence type="ECO:0000256" key="12">
    <source>
        <dbReference type="PIRSR" id="PIRSR009407-3"/>
    </source>
</evidence>
<dbReference type="GO" id="GO:0006097">
    <property type="term" value="P:glyoxylate cycle"/>
    <property type="evidence" value="ECO:0007669"/>
    <property type="project" value="UniProtKB-KW"/>
</dbReference>
<evidence type="ECO:0000313" key="15">
    <source>
        <dbReference type="Proteomes" id="UP000375525"/>
    </source>
</evidence>
<proteinExistence type="inferred from homology"/>
<evidence type="ECO:0000256" key="11">
    <source>
        <dbReference type="PIRSR" id="PIRSR009407-2"/>
    </source>
</evidence>
<feature type="binding site" evidence="13">
    <location>
        <begin position="600"/>
        <end position="602"/>
    </location>
    <ligand>
        <name>NADP(+)</name>
        <dbReference type="ChEBI" id="CHEBI:58349"/>
    </ligand>
</feature>
<gene>
    <name evidence="14" type="primary">icd_1</name>
    <name evidence="14" type="ORF">PS880_00295</name>
</gene>
<keyword evidence="3 12" id="KW-0479">Metal-binding</keyword>
<evidence type="ECO:0000256" key="9">
    <source>
        <dbReference type="PIRNR" id="PIRNR009407"/>
    </source>
</evidence>
<dbReference type="EC" id="1.1.1.42" evidence="9"/>
<dbReference type="InterPro" id="IPR004436">
    <property type="entry name" value="Isocitrate_DH_NADP_mono"/>
</dbReference>
<feature type="binding site" evidence="13">
    <location>
        <begin position="82"/>
        <end position="87"/>
    </location>
    <ligand>
        <name>NADP(+)</name>
        <dbReference type="ChEBI" id="CHEBI:58349"/>
    </ligand>
</feature>
<evidence type="ECO:0000256" key="5">
    <source>
        <dbReference type="ARBA" id="ARBA00022857"/>
    </source>
</evidence>
<dbReference type="GO" id="GO:0046872">
    <property type="term" value="F:metal ion binding"/>
    <property type="evidence" value="ECO:0007669"/>
    <property type="project" value="UniProtKB-KW"/>
</dbReference>
<reference evidence="14 15" key="1">
    <citation type="submission" date="2019-09" db="EMBL/GenBank/DDBJ databases">
        <authorList>
            <person name="Chandra G."/>
            <person name="Truman W A."/>
        </authorList>
    </citation>
    <scope>NUCLEOTIDE SEQUENCE [LARGE SCALE GENOMIC DNA]</scope>
    <source>
        <strain evidence="14">PS880</strain>
    </source>
</reference>
<dbReference type="Pfam" id="PF03971">
    <property type="entry name" value="IDH"/>
    <property type="match status" value="1"/>
</dbReference>
<evidence type="ECO:0000256" key="1">
    <source>
        <dbReference type="ARBA" id="ARBA00022435"/>
    </source>
</evidence>